<dbReference type="Pfam" id="PF00903">
    <property type="entry name" value="Glyoxalase"/>
    <property type="match status" value="1"/>
</dbReference>
<gene>
    <name evidence="2" type="ORF">ETSY2_00550</name>
</gene>
<dbReference type="EMBL" id="AZHX01000018">
    <property type="protein sequence ID" value="ETX09258.1"/>
    <property type="molecule type" value="Genomic_DNA"/>
</dbReference>
<dbReference type="SUPFAM" id="SSF54593">
    <property type="entry name" value="Glyoxalase/Bleomycin resistance protein/Dihydroxybiphenyl dioxygenase"/>
    <property type="match status" value="1"/>
</dbReference>
<sequence>MKRDPTRGLLHHVIIQVSDVERSGAFYGPFFEFMGYDLTGAAPHFQDWRRVDLNGMPEISLVQVKPQFADVPYVRGAVGHHHHIAFNAESRQAVDDCYALLQGLTHTGAKIIHPPGDYPEYSEGYYAVFFEDPDGLYLEFTYTPSSGKKKPLTSY</sequence>
<proteinExistence type="predicted"/>
<accession>W4MGD8</accession>
<protein>
    <recommendedName>
        <fullName evidence="1">VOC domain-containing protein</fullName>
    </recommendedName>
</protein>
<dbReference type="InterPro" id="IPR037523">
    <property type="entry name" value="VOC_core"/>
</dbReference>
<dbReference type="PANTHER" id="PTHR35006">
    <property type="entry name" value="GLYOXALASE FAMILY PROTEIN (AFU_ORTHOLOGUE AFUA_5G14830)"/>
    <property type="match status" value="1"/>
</dbReference>
<evidence type="ECO:0000313" key="2">
    <source>
        <dbReference type="EMBL" id="ETX09258.1"/>
    </source>
</evidence>
<dbReference type="Proteomes" id="UP000019140">
    <property type="component" value="Unassembled WGS sequence"/>
</dbReference>
<dbReference type="AlphaFoldDB" id="W4MGD8"/>
<dbReference type="PROSITE" id="PS51819">
    <property type="entry name" value="VOC"/>
    <property type="match status" value="1"/>
</dbReference>
<evidence type="ECO:0000259" key="1">
    <source>
        <dbReference type="PROSITE" id="PS51819"/>
    </source>
</evidence>
<organism evidence="2 3">
    <name type="scientific">Candidatus Entotheonella gemina</name>
    <dbReference type="NCBI Taxonomy" id="1429439"/>
    <lineage>
        <taxon>Bacteria</taxon>
        <taxon>Pseudomonadati</taxon>
        <taxon>Nitrospinota/Tectimicrobiota group</taxon>
        <taxon>Candidatus Tectimicrobiota</taxon>
        <taxon>Candidatus Entotheonellia</taxon>
        <taxon>Candidatus Entotheonellales</taxon>
        <taxon>Candidatus Entotheonellaceae</taxon>
        <taxon>Candidatus Entotheonella</taxon>
    </lineage>
</organism>
<keyword evidence="3" id="KW-1185">Reference proteome</keyword>
<evidence type="ECO:0000313" key="3">
    <source>
        <dbReference type="Proteomes" id="UP000019140"/>
    </source>
</evidence>
<reference evidence="2 3" key="1">
    <citation type="journal article" date="2014" name="Nature">
        <title>An environmental bacterial taxon with a large and distinct metabolic repertoire.</title>
        <authorList>
            <person name="Wilson M.C."/>
            <person name="Mori T."/>
            <person name="Ruckert C."/>
            <person name="Uria A.R."/>
            <person name="Helf M.J."/>
            <person name="Takada K."/>
            <person name="Gernert C."/>
            <person name="Steffens U.A."/>
            <person name="Heycke N."/>
            <person name="Schmitt S."/>
            <person name="Rinke C."/>
            <person name="Helfrich E.J."/>
            <person name="Brachmann A.O."/>
            <person name="Gurgui C."/>
            <person name="Wakimoto T."/>
            <person name="Kracht M."/>
            <person name="Crusemann M."/>
            <person name="Hentschel U."/>
            <person name="Abe I."/>
            <person name="Matsunaga S."/>
            <person name="Kalinowski J."/>
            <person name="Takeyama H."/>
            <person name="Piel J."/>
        </authorList>
    </citation>
    <scope>NUCLEOTIDE SEQUENCE [LARGE SCALE GENOMIC DNA]</scope>
    <source>
        <strain evidence="3">TSY2</strain>
    </source>
</reference>
<name>W4MGD8_9BACT</name>
<dbReference type="Gene3D" id="3.10.180.10">
    <property type="entry name" value="2,3-Dihydroxybiphenyl 1,2-Dioxygenase, domain 1"/>
    <property type="match status" value="1"/>
</dbReference>
<dbReference type="InterPro" id="IPR004360">
    <property type="entry name" value="Glyas_Fos-R_dOase_dom"/>
</dbReference>
<feature type="domain" description="VOC" evidence="1">
    <location>
        <begin position="9"/>
        <end position="143"/>
    </location>
</feature>
<dbReference type="HOGENOM" id="CLU_046006_9_0_7"/>
<dbReference type="InterPro" id="IPR029068">
    <property type="entry name" value="Glyas_Bleomycin-R_OHBP_Dase"/>
</dbReference>
<dbReference type="PANTHER" id="PTHR35006:SF2">
    <property type="entry name" value="GLYOXALASE FAMILY PROTEIN (AFU_ORTHOLOGUE AFUA_5G14830)"/>
    <property type="match status" value="1"/>
</dbReference>
<comment type="caution">
    <text evidence="2">The sequence shown here is derived from an EMBL/GenBank/DDBJ whole genome shotgun (WGS) entry which is preliminary data.</text>
</comment>